<dbReference type="SUPFAM" id="SSF81383">
    <property type="entry name" value="F-box domain"/>
    <property type="match status" value="1"/>
</dbReference>
<dbReference type="CDD" id="cd22157">
    <property type="entry name" value="F-box_AtFBW1-like"/>
    <property type="match status" value="1"/>
</dbReference>
<dbReference type="EMBL" id="OU466860">
    <property type="protein sequence ID" value="CAH2061251.1"/>
    <property type="molecule type" value="Genomic_DNA"/>
</dbReference>
<dbReference type="NCBIfam" id="TIGR01640">
    <property type="entry name" value="F_box_assoc_1"/>
    <property type="match status" value="1"/>
</dbReference>
<sequence>MTSSKRRFLSLPLELVEEILYKVPIESLVRFQTVCQQWHALFNDKRFIYKHLDLSQERFVRLDADHQSVQIFNPQTNDRLRLPFSDELHIQEFSKTIHCNGLLLSLCIDIGMTKIKGLAVRNPILTGVTWIEPSNSYRSSDIYGFGYDNVSCGNYKILRINFGMLPSEIEICEFKSKLWRSVDATTLECNALWGSVSMNGNMY</sequence>
<evidence type="ECO:0000313" key="2">
    <source>
        <dbReference type="EMBL" id="CAH2061251.1"/>
    </source>
</evidence>
<feature type="domain" description="F-box" evidence="1">
    <location>
        <begin position="5"/>
        <end position="52"/>
    </location>
</feature>
<evidence type="ECO:0000313" key="3">
    <source>
        <dbReference type="Proteomes" id="UP000836841"/>
    </source>
</evidence>
<dbReference type="PROSITE" id="PS50181">
    <property type="entry name" value="FBOX"/>
    <property type="match status" value="1"/>
</dbReference>
<keyword evidence="3" id="KW-1185">Reference proteome</keyword>
<organism evidence="2 3">
    <name type="scientific">Thlaspi arvense</name>
    <name type="common">Field penny-cress</name>
    <dbReference type="NCBI Taxonomy" id="13288"/>
    <lineage>
        <taxon>Eukaryota</taxon>
        <taxon>Viridiplantae</taxon>
        <taxon>Streptophyta</taxon>
        <taxon>Embryophyta</taxon>
        <taxon>Tracheophyta</taxon>
        <taxon>Spermatophyta</taxon>
        <taxon>Magnoliopsida</taxon>
        <taxon>eudicotyledons</taxon>
        <taxon>Gunneridae</taxon>
        <taxon>Pentapetalae</taxon>
        <taxon>rosids</taxon>
        <taxon>malvids</taxon>
        <taxon>Brassicales</taxon>
        <taxon>Brassicaceae</taxon>
        <taxon>Thlaspideae</taxon>
        <taxon>Thlaspi</taxon>
    </lineage>
</organism>
<dbReference type="Gene3D" id="1.20.1280.50">
    <property type="match status" value="1"/>
</dbReference>
<dbReference type="InterPro" id="IPR050796">
    <property type="entry name" value="SCF_F-box_component"/>
</dbReference>
<dbReference type="PANTHER" id="PTHR31672:SF13">
    <property type="entry name" value="F-BOX PROTEIN CPR30-LIKE"/>
    <property type="match status" value="1"/>
</dbReference>
<dbReference type="InterPro" id="IPR001810">
    <property type="entry name" value="F-box_dom"/>
</dbReference>
<dbReference type="Pfam" id="PF07734">
    <property type="entry name" value="FBA_1"/>
    <property type="match status" value="1"/>
</dbReference>
<evidence type="ECO:0000259" key="1">
    <source>
        <dbReference type="PROSITE" id="PS50181"/>
    </source>
</evidence>
<accession>A0AAU9SA99</accession>
<dbReference type="InterPro" id="IPR036047">
    <property type="entry name" value="F-box-like_dom_sf"/>
</dbReference>
<dbReference type="SMART" id="SM00256">
    <property type="entry name" value="FBOX"/>
    <property type="match status" value="1"/>
</dbReference>
<dbReference type="InterPro" id="IPR006527">
    <property type="entry name" value="F-box-assoc_dom_typ1"/>
</dbReference>
<dbReference type="Pfam" id="PF00646">
    <property type="entry name" value="F-box"/>
    <property type="match status" value="1"/>
</dbReference>
<dbReference type="Proteomes" id="UP000836841">
    <property type="component" value="Chromosome 4"/>
</dbReference>
<reference evidence="2 3" key="1">
    <citation type="submission" date="2022-03" db="EMBL/GenBank/DDBJ databases">
        <authorList>
            <person name="Nunn A."/>
            <person name="Chopra R."/>
            <person name="Nunn A."/>
            <person name="Contreras Garrido A."/>
        </authorList>
    </citation>
    <scope>NUCLEOTIDE SEQUENCE [LARGE SCALE GENOMIC DNA]</scope>
</reference>
<dbReference type="AlphaFoldDB" id="A0AAU9SA99"/>
<proteinExistence type="predicted"/>
<name>A0AAU9SA99_THLAR</name>
<gene>
    <name evidence="2" type="ORF">TAV2_LOCUS12837</name>
</gene>
<protein>
    <recommendedName>
        <fullName evidence="1">F-box domain-containing protein</fullName>
    </recommendedName>
</protein>
<dbReference type="InterPro" id="IPR017451">
    <property type="entry name" value="F-box-assoc_interact_dom"/>
</dbReference>
<dbReference type="PANTHER" id="PTHR31672">
    <property type="entry name" value="BNACNNG10540D PROTEIN"/>
    <property type="match status" value="1"/>
</dbReference>